<feature type="signal peptide" evidence="1">
    <location>
        <begin position="1"/>
        <end position="25"/>
    </location>
</feature>
<comment type="caution">
    <text evidence="2">The sequence shown here is derived from an EMBL/GenBank/DDBJ whole genome shotgun (WGS) entry which is preliminary data.</text>
</comment>
<reference evidence="2 3" key="1">
    <citation type="submission" date="2014-02" db="EMBL/GenBank/DDBJ databases">
        <title>The small core and large imbalanced accessory genome model reveals a collaborative survival strategy of Sorangium cellulosum strains in nature.</title>
        <authorList>
            <person name="Han K."/>
            <person name="Peng R."/>
            <person name="Blom J."/>
            <person name="Li Y.-Z."/>
        </authorList>
    </citation>
    <scope>NUCLEOTIDE SEQUENCE [LARGE SCALE GENOMIC DNA]</scope>
    <source>
        <strain evidence="2 3">So0008-312</strain>
    </source>
</reference>
<protein>
    <recommendedName>
        <fullName evidence="4">Secreted protein</fullName>
    </recommendedName>
</protein>
<dbReference type="Proteomes" id="UP000075260">
    <property type="component" value="Unassembled WGS sequence"/>
</dbReference>
<evidence type="ECO:0000313" key="2">
    <source>
        <dbReference type="EMBL" id="KYF72486.1"/>
    </source>
</evidence>
<accession>A0A150QXS4</accession>
<evidence type="ECO:0008006" key="4">
    <source>
        <dbReference type="Google" id="ProtNLM"/>
    </source>
</evidence>
<evidence type="ECO:0000313" key="3">
    <source>
        <dbReference type="Proteomes" id="UP000075260"/>
    </source>
</evidence>
<feature type="chain" id="PRO_5007567231" description="Secreted protein" evidence="1">
    <location>
        <begin position="26"/>
        <end position="156"/>
    </location>
</feature>
<dbReference type="EMBL" id="JEMA01000260">
    <property type="protein sequence ID" value="KYF72486.1"/>
    <property type="molecule type" value="Genomic_DNA"/>
</dbReference>
<evidence type="ECO:0000256" key="1">
    <source>
        <dbReference type="SAM" id="SignalP"/>
    </source>
</evidence>
<organism evidence="2 3">
    <name type="scientific">Sorangium cellulosum</name>
    <name type="common">Polyangium cellulosum</name>
    <dbReference type="NCBI Taxonomy" id="56"/>
    <lineage>
        <taxon>Bacteria</taxon>
        <taxon>Pseudomonadati</taxon>
        <taxon>Myxococcota</taxon>
        <taxon>Polyangia</taxon>
        <taxon>Polyangiales</taxon>
        <taxon>Polyangiaceae</taxon>
        <taxon>Sorangium</taxon>
    </lineage>
</organism>
<dbReference type="OrthoDB" id="5514801at2"/>
<proteinExistence type="predicted"/>
<dbReference type="PROSITE" id="PS51257">
    <property type="entry name" value="PROKAR_LIPOPROTEIN"/>
    <property type="match status" value="1"/>
</dbReference>
<gene>
    <name evidence="2" type="ORF">BE15_17135</name>
</gene>
<dbReference type="AlphaFoldDB" id="A0A150QXS4"/>
<keyword evidence="1" id="KW-0732">Signal</keyword>
<sequence>MRPEGSSLLVLVVACAFLACACSEAAQPAAGPRTAGDAIAQPAPPRVRTYPAADLERMARIAAARCKKANTPSDAACLVDHASTFLRYPPEDPDCRYVAGTALSVAECSEFEEGCLSVDPGDLVRQLDALQGVGKDCQRDPTDVERAAVLKLAGAK</sequence>
<dbReference type="RefSeq" id="WP_061606296.1">
    <property type="nucleotide sequence ID" value="NZ_CP162579.1"/>
</dbReference>
<name>A0A150QXS4_SORCE</name>